<evidence type="ECO:0000313" key="2">
    <source>
        <dbReference type="EMBL" id="GAX02543.1"/>
    </source>
</evidence>
<dbReference type="Proteomes" id="UP000198430">
    <property type="component" value="Unassembled WGS sequence"/>
</dbReference>
<evidence type="ECO:0000313" key="3">
    <source>
        <dbReference type="Proteomes" id="UP000198430"/>
    </source>
</evidence>
<feature type="signal peptide" evidence="1">
    <location>
        <begin position="1"/>
        <end position="31"/>
    </location>
</feature>
<sequence>MKSSLKKTLYVGLAAASVLGAGSFAATTASAKSYASVNKATTLTTAPETRNVVPNGTHALYNKVGTSKGARVIVSSANMDRLGNSNSSNNYFRAYSVTTTSRGSVYYKIVSFDAKYRGWIYGGKDISKFAGGIASVQTTSSASLPSATTGYTMTNPSKWTLWNNPKYTQYKAKKLTGFNTTDTFTLTGAETKTREGWVYYQVKDEQNPSITGWIYNLGVQAPQGNQVKVSYVDKSTGQEVGTGSVAFDKSATTTNVTTTNNLKSIFDNVPSGYVPYDNDNGSSASLANNAAAAVAKNGDTVVYYVKAADPASLTKGINVQMKTTSGSDITLKSSDQASLDAAGKKLAFQVKPGDTATAKNTENIIANAELRQFIGNDGITYMFDHATDTPTTASDTGTVNVTAYYRTIG</sequence>
<dbReference type="AlphaFoldDB" id="A0A1Z5ILA6"/>
<comment type="caution">
    <text evidence="2">The sequence shown here is derived from an EMBL/GenBank/DDBJ whole genome shotgun (WGS) entry which is preliminary data.</text>
</comment>
<name>A0A1Z5ILA6_9LACO</name>
<protein>
    <submittedName>
        <fullName evidence="2">Surface layer protein</fullName>
    </submittedName>
</protein>
<keyword evidence="3" id="KW-1185">Reference proteome</keyword>
<keyword evidence="1" id="KW-0732">Signal</keyword>
<dbReference type="EMBL" id="BCMH01000001">
    <property type="protein sequence ID" value="GAX02543.1"/>
    <property type="molecule type" value="Genomic_DNA"/>
</dbReference>
<feature type="chain" id="PRO_5013255625" evidence="1">
    <location>
        <begin position="32"/>
        <end position="409"/>
    </location>
</feature>
<evidence type="ECO:0000256" key="1">
    <source>
        <dbReference type="SAM" id="SignalP"/>
    </source>
</evidence>
<accession>A0A1Z5ILA6</accession>
<organism evidence="2 3">
    <name type="scientific">Secundilactobacillus pentosiphilus</name>
    <dbReference type="NCBI Taxonomy" id="1714682"/>
    <lineage>
        <taxon>Bacteria</taxon>
        <taxon>Bacillati</taxon>
        <taxon>Bacillota</taxon>
        <taxon>Bacilli</taxon>
        <taxon>Lactobacillales</taxon>
        <taxon>Lactobacillaceae</taxon>
        <taxon>Secundilactobacillus</taxon>
    </lineage>
</organism>
<reference evidence="2 3" key="1">
    <citation type="submission" date="2015-11" db="EMBL/GenBank/DDBJ databases">
        <title>Draft genome sequences of new species of the genus Lactobacillus isolated from orchardgrass silage.</title>
        <authorList>
            <person name="Tohno M."/>
            <person name="Tanizawa Y."/>
            <person name="Arita M."/>
        </authorList>
    </citation>
    <scope>NUCLEOTIDE SEQUENCE [LARGE SCALE GENOMIC DNA]</scope>
    <source>
        <strain evidence="2 3">IWT140</strain>
    </source>
</reference>
<dbReference type="RefSeq" id="WP_089087532.1">
    <property type="nucleotide sequence ID" value="NZ_BCMH01000001.1"/>
</dbReference>
<gene>
    <name evidence="2" type="ORF">IWT140_00140</name>
</gene>
<proteinExistence type="predicted"/>